<evidence type="ECO:0000256" key="14">
    <source>
        <dbReference type="ARBA" id="ARBA00025589"/>
    </source>
</evidence>
<evidence type="ECO:0000256" key="5">
    <source>
        <dbReference type="ARBA" id="ARBA00022679"/>
    </source>
</evidence>
<comment type="cofactor">
    <cofactor evidence="16">
        <name>Mg(2+)</name>
        <dbReference type="ChEBI" id="CHEBI:18420"/>
    </cofactor>
    <text evidence="16">Binds 2 magnesium ions per subunit.</text>
</comment>
<evidence type="ECO:0000256" key="1">
    <source>
        <dbReference type="ARBA" id="ARBA00004496"/>
    </source>
</evidence>
<dbReference type="EC" id="2.7.7.7" evidence="16"/>
<organism evidence="18 19">
    <name type="scientific">Microterricola pindariensis</name>
    <dbReference type="NCBI Taxonomy" id="478010"/>
    <lineage>
        <taxon>Bacteria</taxon>
        <taxon>Bacillati</taxon>
        <taxon>Actinomycetota</taxon>
        <taxon>Actinomycetes</taxon>
        <taxon>Micrococcales</taxon>
        <taxon>Microbacteriaceae</taxon>
        <taxon>Microterricola</taxon>
    </lineage>
</organism>
<keyword evidence="4 16" id="KW-0963">Cytoplasm</keyword>
<dbReference type="Proteomes" id="UP000237755">
    <property type="component" value="Unassembled WGS sequence"/>
</dbReference>
<evidence type="ECO:0000256" key="7">
    <source>
        <dbReference type="ARBA" id="ARBA00022705"/>
    </source>
</evidence>
<comment type="function">
    <text evidence="14 16">Poorly processive, error-prone DNA polymerase involved in untargeted mutagenesis. Copies undamaged DNA at stalled replication forks, which arise in vivo from mismatched or misaligned primer ends. These misaligned primers can be extended by PolIV. Exhibits no 3'-5' exonuclease (proofreading) activity. May be involved in translesional synthesis, in conjunction with the beta clamp from PolIII.</text>
</comment>
<keyword evidence="12 16" id="KW-0238">DNA-binding</keyword>
<evidence type="ECO:0000256" key="3">
    <source>
        <dbReference type="ARBA" id="ARBA00022457"/>
    </source>
</evidence>
<comment type="similarity">
    <text evidence="2 16">Belongs to the DNA polymerase type-Y family.</text>
</comment>
<dbReference type="PROSITE" id="PS50173">
    <property type="entry name" value="UMUC"/>
    <property type="match status" value="1"/>
</dbReference>
<feature type="binding site" evidence="16">
    <location>
        <position position="27"/>
    </location>
    <ligand>
        <name>Mg(2+)</name>
        <dbReference type="ChEBI" id="CHEBI:18420"/>
    </ligand>
</feature>
<evidence type="ECO:0000256" key="12">
    <source>
        <dbReference type="ARBA" id="ARBA00023125"/>
    </source>
</evidence>
<gene>
    <name evidence="16" type="primary">dinB</name>
    <name evidence="18" type="ORF">GY24_15150</name>
</gene>
<feature type="binding site" evidence="16">
    <location>
        <position position="121"/>
    </location>
    <ligand>
        <name>Mg(2+)</name>
        <dbReference type="ChEBI" id="CHEBI:18420"/>
    </ligand>
</feature>
<feature type="site" description="Substrate discrimination" evidence="16">
    <location>
        <position position="32"/>
    </location>
</feature>
<keyword evidence="3 16" id="KW-0515">Mutator protein</keyword>
<evidence type="ECO:0000256" key="2">
    <source>
        <dbReference type="ARBA" id="ARBA00010945"/>
    </source>
</evidence>
<keyword evidence="8 16" id="KW-0479">Metal-binding</keyword>
<keyword evidence="11 16" id="KW-0239">DNA-directed DNA polymerase</keyword>
<dbReference type="InterPro" id="IPR036775">
    <property type="entry name" value="DNA_pol_Y-fam_lit_finger_sf"/>
</dbReference>
<name>A0ABX5ARR1_9MICO</name>
<dbReference type="Pfam" id="PF21999">
    <property type="entry name" value="IMS_HHH_1"/>
    <property type="match status" value="1"/>
</dbReference>
<feature type="active site" evidence="16">
    <location>
        <position position="122"/>
    </location>
</feature>
<dbReference type="InterPro" id="IPR043128">
    <property type="entry name" value="Rev_trsase/Diguanyl_cyclase"/>
</dbReference>
<protein>
    <recommendedName>
        <fullName evidence="16">DNA polymerase IV</fullName>
        <shortName evidence="16">Pol IV</shortName>
        <ecNumber evidence="16">2.7.7.7</ecNumber>
    </recommendedName>
</protein>
<dbReference type="InterPro" id="IPR022880">
    <property type="entry name" value="DNApol_IV"/>
</dbReference>
<proteinExistence type="inferred from homology"/>
<evidence type="ECO:0000313" key="19">
    <source>
        <dbReference type="Proteomes" id="UP000237755"/>
    </source>
</evidence>
<keyword evidence="10 16" id="KW-0460">Magnesium</keyword>
<keyword evidence="9 16" id="KW-0227">DNA damage</keyword>
<comment type="subcellular location">
    <subcellularLocation>
        <location evidence="1 16">Cytoplasm</location>
    </subcellularLocation>
</comment>
<comment type="caution">
    <text evidence="18">The sequence shown here is derived from an EMBL/GenBank/DDBJ whole genome shotgun (WGS) entry which is preliminary data.</text>
</comment>
<dbReference type="Pfam" id="PF00817">
    <property type="entry name" value="IMS"/>
    <property type="match status" value="1"/>
</dbReference>
<dbReference type="InterPro" id="IPR017961">
    <property type="entry name" value="DNA_pol_Y-fam_little_finger"/>
</dbReference>
<keyword evidence="19" id="KW-1185">Reference proteome</keyword>
<dbReference type="NCBIfam" id="NF002677">
    <property type="entry name" value="PRK02406.1"/>
    <property type="match status" value="1"/>
</dbReference>
<evidence type="ECO:0000256" key="4">
    <source>
        <dbReference type="ARBA" id="ARBA00022490"/>
    </source>
</evidence>
<keyword evidence="13 16" id="KW-0234">DNA repair</keyword>
<evidence type="ECO:0000256" key="13">
    <source>
        <dbReference type="ARBA" id="ARBA00023204"/>
    </source>
</evidence>
<sequence length="406" mass="43431">MSKQDGSTRQVSAADADDSRTPFLHVDLDAFFASVELLDNPALAGKPVVVGGLGPRSVVSAANYEARRYGVNSAMPMALALRRCPNAVVVPVRMARYAELSRQVMSIFDDMTPLVERLGIDEAFLDVSGATKLLGSPRTVAQLLRARVLAETGLTCSVGVASTKFVAKLASGRSKPNGLLVVPADETLEFLHPLPISALWGVGPATEAQLKRLGLNRVADVAQTPLEVLQGALGPALALKLHSLANGIDPRSISLEREEKSIGHETTFSFDVTDQLEIRRALLRQADDVAARLRRADVVARTVVLKLRYSDFSTVTKSRTLAEPTNVGRRIYEEALAAFDALGAAGKRVRLIGVRAEQLGAGGGSLGLWDPDEEWREAELAVDEVTARFGKGMLRPAALVKPPTAG</sequence>
<keyword evidence="7 16" id="KW-0235">DNA replication</keyword>
<evidence type="ECO:0000256" key="11">
    <source>
        <dbReference type="ARBA" id="ARBA00022932"/>
    </source>
</evidence>
<reference evidence="18 19" key="1">
    <citation type="journal article" date="2008" name="Int. J. Syst. Evol. Microbiol.">
        <title>Leifsonia pindariensis sp. nov., isolated from the Pindari glacier of the Indian Himalayas, and emended description of the genus Leifsonia.</title>
        <authorList>
            <person name="Reddy G.S."/>
            <person name="Prabagaran S.R."/>
            <person name="Shivaji S."/>
        </authorList>
    </citation>
    <scope>NUCLEOTIDE SEQUENCE [LARGE SCALE GENOMIC DNA]</scope>
    <source>
        <strain evidence="18 19">PON 10</strain>
    </source>
</reference>
<evidence type="ECO:0000256" key="9">
    <source>
        <dbReference type="ARBA" id="ARBA00022763"/>
    </source>
</evidence>
<keyword evidence="6 16" id="KW-0548">Nucleotidyltransferase</keyword>
<dbReference type="EMBL" id="MPZN01000074">
    <property type="protein sequence ID" value="PPL14948.1"/>
    <property type="molecule type" value="Genomic_DNA"/>
</dbReference>
<dbReference type="Gene3D" id="1.10.150.20">
    <property type="entry name" value="5' to 3' exonuclease, C-terminal subdomain"/>
    <property type="match status" value="1"/>
</dbReference>
<evidence type="ECO:0000256" key="15">
    <source>
        <dbReference type="ARBA" id="ARBA00049244"/>
    </source>
</evidence>
<keyword evidence="5 16" id="KW-0808">Transferase</keyword>
<dbReference type="PANTHER" id="PTHR11076:SF33">
    <property type="entry name" value="DNA POLYMERASE KAPPA"/>
    <property type="match status" value="1"/>
</dbReference>
<evidence type="ECO:0000256" key="6">
    <source>
        <dbReference type="ARBA" id="ARBA00022695"/>
    </source>
</evidence>
<evidence type="ECO:0000256" key="8">
    <source>
        <dbReference type="ARBA" id="ARBA00022723"/>
    </source>
</evidence>
<dbReference type="HAMAP" id="MF_01113">
    <property type="entry name" value="DNApol_IV"/>
    <property type="match status" value="1"/>
</dbReference>
<dbReference type="InterPro" id="IPR053848">
    <property type="entry name" value="IMS_HHH_1"/>
</dbReference>
<dbReference type="InterPro" id="IPR043502">
    <property type="entry name" value="DNA/RNA_pol_sf"/>
</dbReference>
<dbReference type="Gene3D" id="3.40.1170.60">
    <property type="match status" value="1"/>
</dbReference>
<evidence type="ECO:0000313" key="18">
    <source>
        <dbReference type="EMBL" id="PPL14948.1"/>
    </source>
</evidence>
<dbReference type="NCBIfam" id="NF003015">
    <property type="entry name" value="PRK03858.1"/>
    <property type="match status" value="1"/>
</dbReference>
<feature type="domain" description="UmuC" evidence="17">
    <location>
        <begin position="23"/>
        <end position="203"/>
    </location>
</feature>
<dbReference type="RefSeq" id="WP_104477192.1">
    <property type="nucleotide sequence ID" value="NZ_MPZN01000074.1"/>
</dbReference>
<evidence type="ECO:0000259" key="17">
    <source>
        <dbReference type="PROSITE" id="PS50173"/>
    </source>
</evidence>
<evidence type="ECO:0000256" key="16">
    <source>
        <dbReference type="HAMAP-Rule" id="MF_01113"/>
    </source>
</evidence>
<accession>A0ABX5ARR1</accession>
<dbReference type="Pfam" id="PF11799">
    <property type="entry name" value="IMS_C"/>
    <property type="match status" value="1"/>
</dbReference>
<evidence type="ECO:0000256" key="10">
    <source>
        <dbReference type="ARBA" id="ARBA00022842"/>
    </source>
</evidence>
<dbReference type="SUPFAM" id="SSF100879">
    <property type="entry name" value="Lesion bypass DNA polymerase (Y-family), little finger domain"/>
    <property type="match status" value="1"/>
</dbReference>
<dbReference type="InterPro" id="IPR050116">
    <property type="entry name" value="DNA_polymerase-Y"/>
</dbReference>
<dbReference type="CDD" id="cd03586">
    <property type="entry name" value="PolY_Pol_IV_kappa"/>
    <property type="match status" value="1"/>
</dbReference>
<dbReference type="Gene3D" id="3.30.70.270">
    <property type="match status" value="1"/>
</dbReference>
<dbReference type="Gene3D" id="3.30.1490.100">
    <property type="entry name" value="DNA polymerase, Y-family, little finger domain"/>
    <property type="match status" value="1"/>
</dbReference>
<comment type="subunit">
    <text evidence="16">Monomer.</text>
</comment>
<dbReference type="PANTHER" id="PTHR11076">
    <property type="entry name" value="DNA REPAIR POLYMERASE UMUC / TRANSFERASE FAMILY MEMBER"/>
    <property type="match status" value="1"/>
</dbReference>
<comment type="catalytic activity">
    <reaction evidence="15 16">
        <text>DNA(n) + a 2'-deoxyribonucleoside 5'-triphosphate = DNA(n+1) + diphosphate</text>
        <dbReference type="Rhea" id="RHEA:22508"/>
        <dbReference type="Rhea" id="RHEA-COMP:17339"/>
        <dbReference type="Rhea" id="RHEA-COMP:17340"/>
        <dbReference type="ChEBI" id="CHEBI:33019"/>
        <dbReference type="ChEBI" id="CHEBI:61560"/>
        <dbReference type="ChEBI" id="CHEBI:173112"/>
        <dbReference type="EC" id="2.7.7.7"/>
    </reaction>
</comment>
<dbReference type="SUPFAM" id="SSF56672">
    <property type="entry name" value="DNA/RNA polymerases"/>
    <property type="match status" value="1"/>
</dbReference>
<dbReference type="InterPro" id="IPR001126">
    <property type="entry name" value="UmuC"/>
</dbReference>